<accession>A0A6A5V2W2</accession>
<evidence type="ECO:0000313" key="9">
    <source>
        <dbReference type="EMBL" id="KAF1971591.1"/>
    </source>
</evidence>
<evidence type="ECO:0000259" key="8">
    <source>
        <dbReference type="Pfam" id="PF20684"/>
    </source>
</evidence>
<comment type="similarity">
    <text evidence="5">Belongs to the SAT4 family.</text>
</comment>
<protein>
    <recommendedName>
        <fullName evidence="8">Rhodopsin domain-containing protein</fullName>
    </recommendedName>
</protein>
<organism evidence="9 10">
    <name type="scientific">Bimuria novae-zelandiae CBS 107.79</name>
    <dbReference type="NCBI Taxonomy" id="1447943"/>
    <lineage>
        <taxon>Eukaryota</taxon>
        <taxon>Fungi</taxon>
        <taxon>Dikarya</taxon>
        <taxon>Ascomycota</taxon>
        <taxon>Pezizomycotina</taxon>
        <taxon>Dothideomycetes</taxon>
        <taxon>Pleosporomycetidae</taxon>
        <taxon>Pleosporales</taxon>
        <taxon>Massarineae</taxon>
        <taxon>Didymosphaeriaceae</taxon>
        <taxon>Bimuria</taxon>
    </lineage>
</organism>
<evidence type="ECO:0000313" key="10">
    <source>
        <dbReference type="Proteomes" id="UP000800036"/>
    </source>
</evidence>
<name>A0A6A5V2W2_9PLEO</name>
<keyword evidence="2 7" id="KW-0812">Transmembrane</keyword>
<dbReference type="EMBL" id="ML976692">
    <property type="protein sequence ID" value="KAF1971591.1"/>
    <property type="molecule type" value="Genomic_DNA"/>
</dbReference>
<feature type="region of interest" description="Disordered" evidence="6">
    <location>
        <begin position="366"/>
        <end position="387"/>
    </location>
</feature>
<evidence type="ECO:0000256" key="4">
    <source>
        <dbReference type="ARBA" id="ARBA00023136"/>
    </source>
</evidence>
<dbReference type="InterPro" id="IPR049326">
    <property type="entry name" value="Rhodopsin_dom_fungi"/>
</dbReference>
<reference evidence="9" key="1">
    <citation type="journal article" date="2020" name="Stud. Mycol.">
        <title>101 Dothideomycetes genomes: a test case for predicting lifestyles and emergence of pathogens.</title>
        <authorList>
            <person name="Haridas S."/>
            <person name="Albert R."/>
            <person name="Binder M."/>
            <person name="Bloem J."/>
            <person name="Labutti K."/>
            <person name="Salamov A."/>
            <person name="Andreopoulos B."/>
            <person name="Baker S."/>
            <person name="Barry K."/>
            <person name="Bills G."/>
            <person name="Bluhm B."/>
            <person name="Cannon C."/>
            <person name="Castanera R."/>
            <person name="Culley D."/>
            <person name="Daum C."/>
            <person name="Ezra D."/>
            <person name="Gonzalez J."/>
            <person name="Henrissat B."/>
            <person name="Kuo A."/>
            <person name="Liang C."/>
            <person name="Lipzen A."/>
            <person name="Lutzoni F."/>
            <person name="Magnuson J."/>
            <person name="Mondo S."/>
            <person name="Nolan M."/>
            <person name="Ohm R."/>
            <person name="Pangilinan J."/>
            <person name="Park H.-J."/>
            <person name="Ramirez L."/>
            <person name="Alfaro M."/>
            <person name="Sun H."/>
            <person name="Tritt A."/>
            <person name="Yoshinaga Y."/>
            <person name="Zwiers L.-H."/>
            <person name="Turgeon B."/>
            <person name="Goodwin S."/>
            <person name="Spatafora J."/>
            <person name="Crous P."/>
            <person name="Grigoriev I."/>
        </authorList>
    </citation>
    <scope>NUCLEOTIDE SEQUENCE</scope>
    <source>
        <strain evidence="9">CBS 107.79</strain>
    </source>
</reference>
<feature type="transmembrane region" description="Helical" evidence="7">
    <location>
        <begin position="12"/>
        <end position="30"/>
    </location>
</feature>
<evidence type="ECO:0000256" key="2">
    <source>
        <dbReference type="ARBA" id="ARBA00022692"/>
    </source>
</evidence>
<keyword evidence="10" id="KW-1185">Reference proteome</keyword>
<dbReference type="Pfam" id="PF20684">
    <property type="entry name" value="Fung_rhodopsin"/>
    <property type="match status" value="1"/>
</dbReference>
<evidence type="ECO:0000256" key="1">
    <source>
        <dbReference type="ARBA" id="ARBA00004141"/>
    </source>
</evidence>
<evidence type="ECO:0000256" key="5">
    <source>
        <dbReference type="ARBA" id="ARBA00038359"/>
    </source>
</evidence>
<keyword evidence="3 7" id="KW-1133">Transmembrane helix</keyword>
<evidence type="ECO:0000256" key="3">
    <source>
        <dbReference type="ARBA" id="ARBA00022989"/>
    </source>
</evidence>
<feature type="transmembrane region" description="Helical" evidence="7">
    <location>
        <begin position="128"/>
        <end position="150"/>
    </location>
</feature>
<dbReference type="OrthoDB" id="3903189at2759"/>
<sequence length="387" mass="43476">MAVPYSGESWIWWIVVVAVIAVRFISRKILFRSFKGLQVDDWVMVSFVAACYTAFVVISNRYLKYDSNLERPGYHWDALSAHELSRRRLGSILMIVVEQLLLFIIWSCKGCLLLMYHRLTGLLKENRAIKHLAVYVALSFLGMELLYFAAWCRPFSRYYEVPTESTQCMTMANHRITKTVLNISSDLVMLYIALQMLIRSSLPLKRKLVLCAVFSLGIFAITAAALSAYYSLSQPYTHTWLSWYMRESSLAIIVANVPFTWTILRELFEVDEFNASSPAPWSFYPVARPSPAQGRAGYSFHQGPPIPSAHTRQSRACTNSIGDEDTLVGISSATRAGGSPTKSLTMQESGLDEVELGIVKSRDFAAVPKPLSPAGDQDANSPMKIHT</sequence>
<feature type="transmembrane region" description="Helical" evidence="7">
    <location>
        <begin position="92"/>
        <end position="116"/>
    </location>
</feature>
<feature type="domain" description="Rhodopsin" evidence="8">
    <location>
        <begin position="23"/>
        <end position="265"/>
    </location>
</feature>
<proteinExistence type="inferred from homology"/>
<gene>
    <name evidence="9" type="ORF">BU23DRAFT_509708</name>
</gene>
<keyword evidence="4 7" id="KW-0472">Membrane</keyword>
<evidence type="ECO:0000256" key="7">
    <source>
        <dbReference type="SAM" id="Phobius"/>
    </source>
</evidence>
<dbReference type="InterPro" id="IPR052337">
    <property type="entry name" value="SAT4-like"/>
</dbReference>
<dbReference type="PANTHER" id="PTHR33048">
    <property type="entry name" value="PTH11-LIKE INTEGRAL MEMBRANE PROTEIN (AFU_ORTHOLOGUE AFUA_5G11245)"/>
    <property type="match status" value="1"/>
</dbReference>
<feature type="transmembrane region" description="Helical" evidence="7">
    <location>
        <begin position="42"/>
        <end position="63"/>
    </location>
</feature>
<dbReference type="Proteomes" id="UP000800036">
    <property type="component" value="Unassembled WGS sequence"/>
</dbReference>
<dbReference type="GO" id="GO:0016020">
    <property type="term" value="C:membrane"/>
    <property type="evidence" value="ECO:0007669"/>
    <property type="project" value="UniProtKB-SubCell"/>
</dbReference>
<dbReference type="AlphaFoldDB" id="A0A6A5V2W2"/>
<feature type="transmembrane region" description="Helical" evidence="7">
    <location>
        <begin position="179"/>
        <end position="197"/>
    </location>
</feature>
<dbReference type="PANTHER" id="PTHR33048:SF149">
    <property type="entry name" value="UBID FAMILY DECARBOXYLASE"/>
    <property type="match status" value="1"/>
</dbReference>
<comment type="subcellular location">
    <subcellularLocation>
        <location evidence="1">Membrane</location>
        <topology evidence="1">Multi-pass membrane protein</topology>
    </subcellularLocation>
</comment>
<evidence type="ECO:0000256" key="6">
    <source>
        <dbReference type="SAM" id="MobiDB-lite"/>
    </source>
</evidence>
<feature type="transmembrane region" description="Helical" evidence="7">
    <location>
        <begin position="209"/>
        <end position="230"/>
    </location>
</feature>